<comment type="caution">
    <text evidence="2">The sequence shown here is derived from an EMBL/GenBank/DDBJ whole genome shotgun (WGS) entry which is preliminary data.</text>
</comment>
<dbReference type="AlphaFoldDB" id="A0A8H5FUQ6"/>
<dbReference type="EMBL" id="JAACJM010000078">
    <property type="protein sequence ID" value="KAF5349841.1"/>
    <property type="molecule type" value="Genomic_DNA"/>
</dbReference>
<feature type="region of interest" description="Disordered" evidence="1">
    <location>
        <begin position="24"/>
        <end position="81"/>
    </location>
</feature>
<organism evidence="2 3">
    <name type="scientific">Tetrapyrgos nigripes</name>
    <dbReference type="NCBI Taxonomy" id="182062"/>
    <lineage>
        <taxon>Eukaryota</taxon>
        <taxon>Fungi</taxon>
        <taxon>Dikarya</taxon>
        <taxon>Basidiomycota</taxon>
        <taxon>Agaricomycotina</taxon>
        <taxon>Agaricomycetes</taxon>
        <taxon>Agaricomycetidae</taxon>
        <taxon>Agaricales</taxon>
        <taxon>Marasmiineae</taxon>
        <taxon>Marasmiaceae</taxon>
        <taxon>Tetrapyrgos</taxon>
    </lineage>
</organism>
<sequence>MGDDLVWLAELKWWCHSSGGSGLLPDPLLDDTNPNPATTYASSSATSSITTTTTSTTTSEYNSGSDRERDAGGDTNRDGIV</sequence>
<proteinExistence type="predicted"/>
<dbReference type="Proteomes" id="UP000559256">
    <property type="component" value="Unassembled WGS sequence"/>
</dbReference>
<feature type="compositionally biased region" description="Basic and acidic residues" evidence="1">
    <location>
        <begin position="65"/>
        <end position="81"/>
    </location>
</feature>
<evidence type="ECO:0000256" key="1">
    <source>
        <dbReference type="SAM" id="MobiDB-lite"/>
    </source>
</evidence>
<keyword evidence="3" id="KW-1185">Reference proteome</keyword>
<reference evidence="2 3" key="1">
    <citation type="journal article" date="2020" name="ISME J.">
        <title>Uncovering the hidden diversity of litter-decomposition mechanisms in mushroom-forming fungi.</title>
        <authorList>
            <person name="Floudas D."/>
            <person name="Bentzer J."/>
            <person name="Ahren D."/>
            <person name="Johansson T."/>
            <person name="Persson P."/>
            <person name="Tunlid A."/>
        </authorList>
    </citation>
    <scope>NUCLEOTIDE SEQUENCE [LARGE SCALE GENOMIC DNA]</scope>
    <source>
        <strain evidence="2 3">CBS 291.85</strain>
    </source>
</reference>
<evidence type="ECO:0000313" key="2">
    <source>
        <dbReference type="EMBL" id="KAF5349841.1"/>
    </source>
</evidence>
<evidence type="ECO:0000313" key="3">
    <source>
        <dbReference type="Proteomes" id="UP000559256"/>
    </source>
</evidence>
<gene>
    <name evidence="2" type="ORF">D9758_014019</name>
</gene>
<accession>A0A8H5FUQ6</accession>
<name>A0A8H5FUQ6_9AGAR</name>
<protein>
    <submittedName>
        <fullName evidence="2">Uncharacterized protein</fullName>
    </submittedName>
</protein>
<feature type="compositionally biased region" description="Low complexity" evidence="1">
    <location>
        <begin position="24"/>
        <end position="59"/>
    </location>
</feature>